<dbReference type="WBParaSite" id="SCUD_0000775701-mRNA-1">
    <property type="protein sequence ID" value="SCUD_0000775701-mRNA-1"/>
    <property type="gene ID" value="SCUD_0000775701"/>
</dbReference>
<dbReference type="Proteomes" id="UP000279833">
    <property type="component" value="Unassembled WGS sequence"/>
</dbReference>
<reference evidence="3" key="1">
    <citation type="submission" date="2016-06" db="UniProtKB">
        <authorList>
            <consortium name="WormBaseParasite"/>
        </authorList>
    </citation>
    <scope>IDENTIFICATION</scope>
</reference>
<dbReference type="STRING" id="6186.A0A183JYF1"/>
<gene>
    <name evidence="1" type="ORF">SCUD_LOCUS7757</name>
</gene>
<reference evidence="1 2" key="2">
    <citation type="submission" date="2018-11" db="EMBL/GenBank/DDBJ databases">
        <authorList>
            <consortium name="Pathogen Informatics"/>
        </authorList>
    </citation>
    <scope>NUCLEOTIDE SEQUENCE [LARGE SCALE GENOMIC DNA]</scope>
    <source>
        <strain evidence="1">Dakar</strain>
        <strain evidence="2">Dakar, Senegal</strain>
    </source>
</reference>
<keyword evidence="2" id="KW-1185">Reference proteome</keyword>
<evidence type="ECO:0000313" key="2">
    <source>
        <dbReference type="Proteomes" id="UP000279833"/>
    </source>
</evidence>
<dbReference type="AlphaFoldDB" id="A0A183JYF1"/>
<proteinExistence type="predicted"/>
<evidence type="ECO:0000313" key="3">
    <source>
        <dbReference type="WBParaSite" id="SCUD_0000775701-mRNA-1"/>
    </source>
</evidence>
<evidence type="ECO:0000313" key="1">
    <source>
        <dbReference type="EMBL" id="VDP27624.1"/>
    </source>
</evidence>
<sequence length="143" mass="16533">MVVGGSRQETLNPGFVLLRTRQQGVSVILKESVLPGGFDPMSTISTVRDVTTELSGPRPTYCLLNDSYTKSFELLKYTIHMMLIKHIIHKLKQQLHHNKQVTIATNHWILTYRLTQRIYNLLQISNELMNIQIYQNTTDKHLN</sequence>
<accession>A0A183JYF1</accession>
<organism evidence="3">
    <name type="scientific">Schistosoma curassoni</name>
    <dbReference type="NCBI Taxonomy" id="6186"/>
    <lineage>
        <taxon>Eukaryota</taxon>
        <taxon>Metazoa</taxon>
        <taxon>Spiralia</taxon>
        <taxon>Lophotrochozoa</taxon>
        <taxon>Platyhelminthes</taxon>
        <taxon>Trematoda</taxon>
        <taxon>Digenea</taxon>
        <taxon>Strigeidida</taxon>
        <taxon>Schistosomatoidea</taxon>
        <taxon>Schistosomatidae</taxon>
        <taxon>Schistosoma</taxon>
    </lineage>
</organism>
<name>A0A183JYF1_9TREM</name>
<protein>
    <submittedName>
        <fullName evidence="1 3">Uncharacterized protein</fullName>
    </submittedName>
</protein>
<dbReference type="EMBL" id="UZAK01032461">
    <property type="protein sequence ID" value="VDP27624.1"/>
    <property type="molecule type" value="Genomic_DNA"/>
</dbReference>